<feature type="compositionally biased region" description="Basic and acidic residues" evidence="2">
    <location>
        <begin position="510"/>
        <end position="531"/>
    </location>
</feature>
<feature type="transmembrane region" description="Helical" evidence="3">
    <location>
        <begin position="283"/>
        <end position="308"/>
    </location>
</feature>
<dbReference type="EMBL" id="VIBQ01000010">
    <property type="protein sequence ID" value="KAB8338712.1"/>
    <property type="molecule type" value="Genomic_DNA"/>
</dbReference>
<dbReference type="SUPFAM" id="SSF103473">
    <property type="entry name" value="MFS general substrate transporter"/>
    <property type="match status" value="1"/>
</dbReference>
<dbReference type="Proteomes" id="UP000327013">
    <property type="component" value="Unassembled WGS sequence"/>
</dbReference>
<name>A0A5N6KPY3_9ROSI</name>
<organism evidence="5 6">
    <name type="scientific">Carpinus fangiana</name>
    <dbReference type="NCBI Taxonomy" id="176857"/>
    <lineage>
        <taxon>Eukaryota</taxon>
        <taxon>Viridiplantae</taxon>
        <taxon>Streptophyta</taxon>
        <taxon>Embryophyta</taxon>
        <taxon>Tracheophyta</taxon>
        <taxon>Spermatophyta</taxon>
        <taxon>Magnoliopsida</taxon>
        <taxon>eudicotyledons</taxon>
        <taxon>Gunneridae</taxon>
        <taxon>Pentapetalae</taxon>
        <taxon>rosids</taxon>
        <taxon>fabids</taxon>
        <taxon>Fagales</taxon>
        <taxon>Betulaceae</taxon>
        <taxon>Carpinus</taxon>
    </lineage>
</organism>
<dbReference type="PANTHER" id="PTHR42910">
    <property type="entry name" value="TRANSPORTER SCO4007-RELATED"/>
    <property type="match status" value="1"/>
</dbReference>
<feature type="domain" description="Major facilitator superfamily (MFS) profile" evidence="4">
    <location>
        <begin position="78"/>
        <end position="464"/>
    </location>
</feature>
<dbReference type="PROSITE" id="PS50850">
    <property type="entry name" value="MFS"/>
    <property type="match status" value="1"/>
</dbReference>
<evidence type="ECO:0000256" key="1">
    <source>
        <dbReference type="ARBA" id="ARBA00004141"/>
    </source>
</evidence>
<feature type="transmembrane region" description="Helical" evidence="3">
    <location>
        <begin position="346"/>
        <end position="368"/>
    </location>
</feature>
<dbReference type="GO" id="GO:0016020">
    <property type="term" value="C:membrane"/>
    <property type="evidence" value="ECO:0007669"/>
    <property type="project" value="UniProtKB-SubCell"/>
</dbReference>
<feature type="transmembrane region" description="Helical" evidence="3">
    <location>
        <begin position="147"/>
        <end position="164"/>
    </location>
</feature>
<protein>
    <recommendedName>
        <fullName evidence="4">Major facilitator superfamily (MFS) profile domain-containing protein</fullName>
    </recommendedName>
</protein>
<feature type="transmembrane region" description="Helical" evidence="3">
    <location>
        <begin position="170"/>
        <end position="191"/>
    </location>
</feature>
<dbReference type="GO" id="GO:0022857">
    <property type="term" value="F:transmembrane transporter activity"/>
    <property type="evidence" value="ECO:0007669"/>
    <property type="project" value="InterPro"/>
</dbReference>
<dbReference type="AlphaFoldDB" id="A0A5N6KPY3"/>
<feature type="compositionally biased region" description="Low complexity" evidence="2">
    <location>
        <begin position="532"/>
        <end position="544"/>
    </location>
</feature>
<dbReference type="Gene3D" id="1.20.1250.20">
    <property type="entry name" value="MFS general substrate transporter like domains"/>
    <property type="match status" value="1"/>
</dbReference>
<evidence type="ECO:0000313" key="6">
    <source>
        <dbReference type="Proteomes" id="UP000327013"/>
    </source>
</evidence>
<feature type="transmembrane region" description="Helical" evidence="3">
    <location>
        <begin position="203"/>
        <end position="223"/>
    </location>
</feature>
<feature type="transmembrane region" description="Helical" evidence="3">
    <location>
        <begin position="314"/>
        <end position="334"/>
    </location>
</feature>
<keyword evidence="3" id="KW-0812">Transmembrane</keyword>
<evidence type="ECO:0000256" key="2">
    <source>
        <dbReference type="SAM" id="MobiDB-lite"/>
    </source>
</evidence>
<dbReference type="OrthoDB" id="2105912at2759"/>
<comment type="subcellular location">
    <subcellularLocation>
        <location evidence="1">Membrane</location>
        <topology evidence="1">Multi-pass membrane protein</topology>
    </subcellularLocation>
</comment>
<feature type="transmembrane region" description="Helical" evidence="3">
    <location>
        <begin position="235"/>
        <end position="253"/>
    </location>
</feature>
<keyword evidence="3" id="KW-1133">Transmembrane helix</keyword>
<evidence type="ECO:0000256" key="3">
    <source>
        <dbReference type="SAM" id="Phobius"/>
    </source>
</evidence>
<dbReference type="Pfam" id="PF07690">
    <property type="entry name" value="MFS_1"/>
    <property type="match status" value="1"/>
</dbReference>
<comment type="caution">
    <text evidence="5">The sequence shown here is derived from an EMBL/GenBank/DDBJ whole genome shotgun (WGS) entry which is preliminary data.</text>
</comment>
<keyword evidence="3" id="KW-0472">Membrane</keyword>
<keyword evidence="6" id="KW-1185">Reference proteome</keyword>
<gene>
    <name evidence="5" type="ORF">FH972_021657</name>
</gene>
<accession>A0A5N6KPY3</accession>
<dbReference type="InterPro" id="IPR020846">
    <property type="entry name" value="MFS_dom"/>
</dbReference>
<proteinExistence type="predicted"/>
<dbReference type="CDD" id="cd17324">
    <property type="entry name" value="MFS_NepI_like"/>
    <property type="match status" value="1"/>
</dbReference>
<evidence type="ECO:0000259" key="4">
    <source>
        <dbReference type="PROSITE" id="PS50850"/>
    </source>
</evidence>
<feature type="transmembrane region" description="Helical" evidence="3">
    <location>
        <begin position="118"/>
        <end position="135"/>
    </location>
</feature>
<dbReference type="InterPro" id="IPR036259">
    <property type="entry name" value="MFS_trans_sf"/>
</dbReference>
<feature type="region of interest" description="Disordered" evidence="2">
    <location>
        <begin position="478"/>
        <end position="544"/>
    </location>
</feature>
<feature type="compositionally biased region" description="Basic and acidic residues" evidence="2">
    <location>
        <begin position="480"/>
        <end position="504"/>
    </location>
</feature>
<dbReference type="InterPro" id="IPR011701">
    <property type="entry name" value="MFS"/>
</dbReference>
<feature type="transmembrane region" description="Helical" evidence="3">
    <location>
        <begin position="77"/>
        <end position="98"/>
    </location>
</feature>
<evidence type="ECO:0000313" key="5">
    <source>
        <dbReference type="EMBL" id="KAB8338712.1"/>
    </source>
</evidence>
<dbReference type="PANTHER" id="PTHR42910:SF1">
    <property type="entry name" value="MAJOR FACILITATOR SUPERFAMILY (MFS) PROFILE DOMAIN-CONTAINING PROTEIN"/>
    <property type="match status" value="1"/>
</dbReference>
<reference evidence="5 6" key="1">
    <citation type="submission" date="2019-06" db="EMBL/GenBank/DDBJ databases">
        <title>A chromosomal-level reference genome of Carpinus fangiana (Coryloideae, Betulaceae).</title>
        <authorList>
            <person name="Yang X."/>
            <person name="Wang Z."/>
            <person name="Zhang L."/>
            <person name="Hao G."/>
            <person name="Liu J."/>
            <person name="Yang Y."/>
        </authorList>
    </citation>
    <scope>NUCLEOTIDE SEQUENCE [LARGE SCALE GENOMIC DNA]</scope>
    <source>
        <strain evidence="5">Cfa_2016G</strain>
        <tissue evidence="5">Leaf</tissue>
    </source>
</reference>
<sequence length="544" mass="59637">MPINSEVDSGAVARGLSTAHAAANPSANASPSSSTVDVRSVEGKRKSFKSLSILEKIVYVVEGPPWTKWNPDKPSTFSVALNVLFAFAGAFTVANLYYNQPILNILAEDFDVPYETVSRIPTLAQAGYCVGLLLLCPLGDWVKRRPFVLALMFFAAALWIPLCITNSFNIFLAFQFLACVFTVTPQLMLPLVGDLAPPHRRALALSIASSGNILGILLARILSGVVTEYTSWRNIYWLALGLQYFIFTMLWLFMPDYPRTNRKGFNYFKILWSIVSMYWKYPILVQASIVGFITSATFTCFWTTLTFLLSGDPYHYSTLVIGLFALIGLAAIALSPIYAKYLIDKFVPLFSAIVGMLVNLVGVIIGTYTGTFTVAGPVIMALFMDAAFQVVQIANRSAIYAVEPNGRNKINTGFMVSSFCGQLTGTAAGNHLYAQGGWRASGSMSVGLAVFALVVLLARGPWEEGWLGWSGGYSIRKKDKTSADGKTAEREMHNTTAGDRERAKLVSLERAMEEATGEAEKNELRQRKEVQEGVVEAVQQKDAV</sequence>